<dbReference type="RefSeq" id="WP_013662106.1">
    <property type="nucleotide sequence ID" value="NC_015276.1"/>
</dbReference>
<organism evidence="2 3">
    <name type="scientific">Marinomonas mediterranea (strain ATCC 700492 / JCM 21426 / NBRC 103028 / MMB-1)</name>
    <dbReference type="NCBI Taxonomy" id="717774"/>
    <lineage>
        <taxon>Bacteria</taxon>
        <taxon>Pseudomonadati</taxon>
        <taxon>Pseudomonadota</taxon>
        <taxon>Gammaproteobacteria</taxon>
        <taxon>Oceanospirillales</taxon>
        <taxon>Oceanospirillaceae</taxon>
        <taxon>Marinomonas</taxon>
    </lineage>
</organism>
<dbReference type="Proteomes" id="UP000001062">
    <property type="component" value="Chromosome"/>
</dbReference>
<dbReference type="STRING" id="717774.Marme_2982"/>
<evidence type="ECO:0000259" key="1">
    <source>
        <dbReference type="Pfam" id="PF12973"/>
    </source>
</evidence>
<accession>F2K1H3</accession>
<dbReference type="AlphaFoldDB" id="F2K1H3"/>
<dbReference type="KEGG" id="mme:Marme_2982"/>
<dbReference type="CDD" id="cd20303">
    <property type="entry name" value="cupin_ChrR_1"/>
    <property type="match status" value="1"/>
</dbReference>
<gene>
    <name evidence="2" type="ordered locus">Marme_2982</name>
</gene>
<evidence type="ECO:0000313" key="3">
    <source>
        <dbReference type="Proteomes" id="UP000001062"/>
    </source>
</evidence>
<dbReference type="Pfam" id="PF12973">
    <property type="entry name" value="Cupin_7"/>
    <property type="match status" value="1"/>
</dbReference>
<evidence type="ECO:0000313" key="2">
    <source>
        <dbReference type="EMBL" id="ADZ92203.1"/>
    </source>
</evidence>
<reference evidence="2 3" key="1">
    <citation type="journal article" date="2012" name="Stand. Genomic Sci.">
        <title>Complete genome sequence of the melanogenic marine bacterium Marinomonas mediterranea type strain (MMB-1(T)).</title>
        <authorList>
            <person name="Lucas-Elio P."/>
            <person name="Goodwin L."/>
            <person name="Woyke T."/>
            <person name="Pitluck S."/>
            <person name="Nolan M."/>
            <person name="Kyrpides N.C."/>
            <person name="Detter J.C."/>
            <person name="Copeland A."/>
            <person name="Teshima H."/>
            <person name="Bruce D."/>
            <person name="Detter C."/>
            <person name="Tapia R."/>
            <person name="Han S."/>
            <person name="Land M.L."/>
            <person name="Ivanova N."/>
            <person name="Mikhailova N."/>
            <person name="Johnston A.W."/>
            <person name="Sanchez-Amat A."/>
        </authorList>
    </citation>
    <scope>NUCLEOTIDE SEQUENCE [LARGE SCALE GENOMIC DNA]</scope>
    <source>
        <strain evidence="3">ATCC 700492 / JCM 21426 / NBRC 103028 / MMB-1</strain>
    </source>
</reference>
<dbReference type="PATRIC" id="fig|717774.3.peg.3071"/>
<proteinExistence type="predicted"/>
<sequence>MFNMNFAESIIVDTANLEWQQSPMAGVDRKPLAREQAERGHATSIVRYAAGSVFRPHPHPLGEEILVLSGIFSDEMGEFPAGTYFRNPPGTSHAPHSASGCVLFVKLHQFLEHDLNQIEVSVEAIRHPNWRGVQHLYEFEGENVFVCSLNANEALPHVIKSSEPIELFIIEGQCEYDSVSMGKHSWLRTPYFNKGAFNITSPVIFWVKQGHFSVDFTSNL</sequence>
<dbReference type="OrthoDB" id="9801227at2"/>
<dbReference type="InterPro" id="IPR011051">
    <property type="entry name" value="RmlC_Cupin_sf"/>
</dbReference>
<dbReference type="eggNOG" id="COG3806">
    <property type="taxonomic scope" value="Bacteria"/>
</dbReference>
<dbReference type="InterPro" id="IPR014710">
    <property type="entry name" value="RmlC-like_jellyroll"/>
</dbReference>
<protein>
    <submittedName>
        <fullName evidence="2">Anti-ECFsigma factor, ChrR</fullName>
    </submittedName>
</protein>
<keyword evidence="3" id="KW-1185">Reference proteome</keyword>
<dbReference type="EMBL" id="CP002583">
    <property type="protein sequence ID" value="ADZ92203.1"/>
    <property type="molecule type" value="Genomic_DNA"/>
</dbReference>
<dbReference type="SUPFAM" id="SSF51182">
    <property type="entry name" value="RmlC-like cupins"/>
    <property type="match status" value="1"/>
</dbReference>
<dbReference type="Gene3D" id="2.60.120.10">
    <property type="entry name" value="Jelly Rolls"/>
    <property type="match status" value="1"/>
</dbReference>
<dbReference type="HOGENOM" id="CLU_111523_0_0_6"/>
<name>F2K1H3_MARM1</name>
<feature type="domain" description="ChrR-like cupin" evidence="1">
    <location>
        <begin position="9"/>
        <end position="110"/>
    </location>
</feature>
<dbReference type="InterPro" id="IPR025979">
    <property type="entry name" value="ChrR-like_cupin_dom"/>
</dbReference>